<dbReference type="KEGG" id="lst:LSS_14401"/>
<sequence length="56" mass="6621">MWELPQSQNSIIVCRREQNYVGKNRFDAKDIKDVICGNSTFSFLVLEELLRSRSRE</sequence>
<evidence type="ECO:0000313" key="1">
    <source>
        <dbReference type="EMBL" id="EKT86048.1"/>
    </source>
</evidence>
<organism evidence="1 2">
    <name type="scientific">Leptospira santarosai serovar Shermani str. LT 821</name>
    <dbReference type="NCBI Taxonomy" id="758847"/>
    <lineage>
        <taxon>Bacteria</taxon>
        <taxon>Pseudomonadati</taxon>
        <taxon>Spirochaetota</taxon>
        <taxon>Spirochaetia</taxon>
        <taxon>Leptospirales</taxon>
        <taxon>Leptospiraceae</taxon>
        <taxon>Leptospira</taxon>
    </lineage>
</organism>
<evidence type="ECO:0000313" key="2">
    <source>
        <dbReference type="Proteomes" id="UP000035800"/>
    </source>
</evidence>
<name>K8XX24_9LEPT</name>
<accession>K8XX24</accession>
<gene>
    <name evidence="1" type="ORF">LSS_14401</name>
</gene>
<reference evidence="1 2" key="2">
    <citation type="journal article" date="2014" name="Emerg. Microbes Infect.">
        <title>Potential impact on kidney infection: a whole-genome analysis of Leptospira santarosai serovar Shermani.</title>
        <authorList>
            <person name="Chou L.F."/>
            <person name="Chen T.W."/>
            <person name="Ko Y.C."/>
            <person name="Pan M.J."/>
            <person name="Tian Y.C."/>
            <person name="Chiu C.H."/>
            <person name="Tang P."/>
            <person name="Hung C.C."/>
            <person name="Yang C.W."/>
        </authorList>
    </citation>
    <scope>NUCLEOTIDE SEQUENCE</scope>
    <source>
        <strain evidence="1 2">LT 821</strain>
    </source>
</reference>
<dbReference type="PATRIC" id="fig|758847.3.peg.3014"/>
<reference evidence="1 2" key="1">
    <citation type="journal article" date="2012" name="Gene">
        <title>Sequence of Leptospira santarosai serovar Shermani genome and prediction of virulence-associated genes.</title>
        <authorList>
            <person name="Chou L.F."/>
            <person name="Chen Y.T."/>
            <person name="Lu C.W."/>
            <person name="Ko Y.C."/>
            <person name="Tang C.Y."/>
            <person name="Pan M.J."/>
            <person name="Tian Y.C."/>
            <person name="Chiu C.H."/>
            <person name="Hung C.C."/>
            <person name="Yang C.W."/>
        </authorList>
    </citation>
    <scope>NUCLEOTIDE SEQUENCE [LARGE SCALE GENOMIC DNA]</scope>
    <source>
        <strain evidence="1">LT 821</strain>
    </source>
</reference>
<protein>
    <submittedName>
        <fullName evidence="1">Uncharacterized protein</fullName>
    </submittedName>
</protein>
<dbReference type="EMBL" id="CP006694">
    <property type="protein sequence ID" value="EKT86048.1"/>
    <property type="molecule type" value="Genomic_DNA"/>
</dbReference>
<dbReference type="Proteomes" id="UP000035800">
    <property type="component" value="Chromosome I"/>
</dbReference>
<dbReference type="AlphaFoldDB" id="K8XX24"/>
<proteinExistence type="predicted"/>